<proteinExistence type="predicted"/>
<name>A0ABT6QAK3_9PROT</name>
<reference evidence="1" key="1">
    <citation type="submission" date="2023-05" db="EMBL/GenBank/DDBJ databases">
        <title>Whole genome sequence of Commensalibacter sp.</title>
        <authorList>
            <person name="Charoenyingcharoen P."/>
            <person name="Yukphan P."/>
        </authorList>
    </citation>
    <scope>NUCLEOTIDE SEQUENCE</scope>
    <source>
        <strain evidence="1">TBRC 10068</strain>
    </source>
</reference>
<evidence type="ECO:0000313" key="2">
    <source>
        <dbReference type="Proteomes" id="UP001431775"/>
    </source>
</evidence>
<protein>
    <recommendedName>
        <fullName evidence="3">Helix-turn-helix domain-containing protein</fullName>
    </recommendedName>
</protein>
<sequence>MFINFKRLEQAPEQLQIGDIGLIIERQYSATRTFIRNSKIKAARKGRNKFIKKSDLLTYFNRNNWLPSGFLQEQ</sequence>
<accession>A0ABT6QAK3</accession>
<dbReference type="Proteomes" id="UP001431775">
    <property type="component" value="Unassembled WGS sequence"/>
</dbReference>
<evidence type="ECO:0000313" key="1">
    <source>
        <dbReference type="EMBL" id="MDI2113937.1"/>
    </source>
</evidence>
<keyword evidence="2" id="KW-1185">Reference proteome</keyword>
<evidence type="ECO:0008006" key="3">
    <source>
        <dbReference type="Google" id="ProtNLM"/>
    </source>
</evidence>
<organism evidence="1 2">
    <name type="scientific">Commensalibacter nepenthis</name>
    <dbReference type="NCBI Taxonomy" id="3043872"/>
    <lineage>
        <taxon>Bacteria</taxon>
        <taxon>Pseudomonadati</taxon>
        <taxon>Pseudomonadota</taxon>
        <taxon>Alphaproteobacteria</taxon>
        <taxon>Acetobacterales</taxon>
        <taxon>Acetobacteraceae</taxon>
    </lineage>
</organism>
<dbReference type="EMBL" id="JASBAN010000006">
    <property type="protein sequence ID" value="MDI2113937.1"/>
    <property type="molecule type" value="Genomic_DNA"/>
</dbReference>
<dbReference type="RefSeq" id="WP_281463588.1">
    <property type="nucleotide sequence ID" value="NZ_JASBAN010000006.1"/>
</dbReference>
<comment type="caution">
    <text evidence="1">The sequence shown here is derived from an EMBL/GenBank/DDBJ whole genome shotgun (WGS) entry which is preliminary data.</text>
</comment>
<gene>
    <name evidence="1" type="ORF">QJV33_11715</name>
</gene>